<feature type="transmembrane region" description="Helical" evidence="7">
    <location>
        <begin position="275"/>
        <end position="295"/>
    </location>
</feature>
<name>A0A0F9R0U2_9ZZZZ</name>
<evidence type="ECO:0000313" key="8">
    <source>
        <dbReference type="EMBL" id="KKN50245.1"/>
    </source>
</evidence>
<keyword evidence="6 7" id="KW-0472">Membrane</keyword>
<dbReference type="AlphaFoldDB" id="A0A0F9R0U2"/>
<keyword evidence="5 7" id="KW-1133">Transmembrane helix</keyword>
<feature type="transmembrane region" description="Helical" evidence="7">
    <location>
        <begin position="307"/>
        <end position="330"/>
    </location>
</feature>
<dbReference type="GO" id="GO:0015297">
    <property type="term" value="F:antiporter activity"/>
    <property type="evidence" value="ECO:0007669"/>
    <property type="project" value="InterPro"/>
</dbReference>
<feature type="transmembrane region" description="Helical" evidence="7">
    <location>
        <begin position="401"/>
        <end position="427"/>
    </location>
</feature>
<evidence type="ECO:0000256" key="5">
    <source>
        <dbReference type="ARBA" id="ARBA00022989"/>
    </source>
</evidence>
<evidence type="ECO:0008006" key="9">
    <source>
        <dbReference type="Google" id="ProtNLM"/>
    </source>
</evidence>
<evidence type="ECO:0000256" key="7">
    <source>
        <dbReference type="SAM" id="Phobius"/>
    </source>
</evidence>
<keyword evidence="3" id="KW-1003">Cell membrane</keyword>
<dbReference type="PANTHER" id="PTHR43549">
    <property type="entry name" value="MULTIDRUG RESISTANCE PROTEIN YPNP-RELATED"/>
    <property type="match status" value="1"/>
</dbReference>
<feature type="transmembrane region" description="Helical" evidence="7">
    <location>
        <begin position="243"/>
        <end position="269"/>
    </location>
</feature>
<dbReference type="InterPro" id="IPR052031">
    <property type="entry name" value="Membrane_Transporter-Flippase"/>
</dbReference>
<keyword evidence="2" id="KW-0813">Transport</keyword>
<feature type="transmembrane region" description="Helical" evidence="7">
    <location>
        <begin position="48"/>
        <end position="73"/>
    </location>
</feature>
<feature type="transmembrane region" description="Helical" evidence="7">
    <location>
        <begin position="85"/>
        <end position="110"/>
    </location>
</feature>
<dbReference type="GO" id="GO:0042910">
    <property type="term" value="F:xenobiotic transmembrane transporter activity"/>
    <property type="evidence" value="ECO:0007669"/>
    <property type="project" value="InterPro"/>
</dbReference>
<organism evidence="8">
    <name type="scientific">marine sediment metagenome</name>
    <dbReference type="NCBI Taxonomy" id="412755"/>
    <lineage>
        <taxon>unclassified sequences</taxon>
        <taxon>metagenomes</taxon>
        <taxon>ecological metagenomes</taxon>
    </lineage>
</organism>
<dbReference type="InterPro" id="IPR048279">
    <property type="entry name" value="MdtK-like"/>
</dbReference>
<comment type="subcellular location">
    <subcellularLocation>
        <location evidence="1">Cell membrane</location>
        <topology evidence="1">Multi-pass membrane protein</topology>
    </subcellularLocation>
</comment>
<feature type="transmembrane region" description="Helical" evidence="7">
    <location>
        <begin position="20"/>
        <end position="42"/>
    </location>
</feature>
<evidence type="ECO:0000256" key="3">
    <source>
        <dbReference type="ARBA" id="ARBA00022475"/>
    </source>
</evidence>
<evidence type="ECO:0000256" key="2">
    <source>
        <dbReference type="ARBA" id="ARBA00022448"/>
    </source>
</evidence>
<reference evidence="8" key="1">
    <citation type="journal article" date="2015" name="Nature">
        <title>Complex archaea that bridge the gap between prokaryotes and eukaryotes.</title>
        <authorList>
            <person name="Spang A."/>
            <person name="Saw J.H."/>
            <person name="Jorgensen S.L."/>
            <person name="Zaremba-Niedzwiedzka K."/>
            <person name="Martijn J."/>
            <person name="Lind A.E."/>
            <person name="van Eijk R."/>
            <person name="Schleper C."/>
            <person name="Guy L."/>
            <person name="Ettema T.J."/>
        </authorList>
    </citation>
    <scope>NUCLEOTIDE SEQUENCE</scope>
</reference>
<dbReference type="Pfam" id="PF01554">
    <property type="entry name" value="MatE"/>
    <property type="match status" value="2"/>
</dbReference>
<sequence>MSRNTSLLLKYLFKQTWPMLVGLFSIMGSQLVDSIFIAKLGAEPLAVVAFSIAIFQVIVGVQVGLGIAATATISTALGENKVNYARYLGSLIVFIGTVIVTLLCLALWLFQQPIILALGATPSLFNLTELYWLPWLISCWLGALLYFGYSICRAHNETLLPGRVMVLTSVLNIALDPLFMFTFDMGLAGAAWASCVAFAIGLVVVFYTLIKRELVTFDVLKNRTEQAVKAIAKMMAPALLSQFIPPISAMIVTALIAAYGGFAVAAWGLANRIEYIAIILILALTMALPPIVGNLKGRGELRQILTVVKLACGFVIGIQILLAVIMLGVANPLANALSNNSEIVANLTDYFAFVPLSYAALGVCMITVSVCNALGFATTALFISILRLFLCYLPLLWLGSYFYGLTGLFIGMACGNTLSGIVGWQLFKQQYNRLTMQFSGQSIVV</sequence>
<evidence type="ECO:0000256" key="6">
    <source>
        <dbReference type="ARBA" id="ARBA00023136"/>
    </source>
</evidence>
<gene>
    <name evidence="8" type="ORF">LCGC14_0634720</name>
</gene>
<dbReference type="EMBL" id="LAZR01001125">
    <property type="protein sequence ID" value="KKN50245.1"/>
    <property type="molecule type" value="Genomic_DNA"/>
</dbReference>
<feature type="transmembrane region" description="Helical" evidence="7">
    <location>
        <begin position="350"/>
        <end position="368"/>
    </location>
</feature>
<dbReference type="GO" id="GO:0005886">
    <property type="term" value="C:plasma membrane"/>
    <property type="evidence" value="ECO:0007669"/>
    <property type="project" value="UniProtKB-SubCell"/>
</dbReference>
<evidence type="ECO:0000256" key="4">
    <source>
        <dbReference type="ARBA" id="ARBA00022692"/>
    </source>
</evidence>
<feature type="transmembrane region" description="Helical" evidence="7">
    <location>
        <begin position="189"/>
        <end position="210"/>
    </location>
</feature>
<comment type="caution">
    <text evidence="8">The sequence shown here is derived from an EMBL/GenBank/DDBJ whole genome shotgun (WGS) entry which is preliminary data.</text>
</comment>
<feature type="transmembrane region" description="Helical" evidence="7">
    <location>
        <begin position="375"/>
        <end position="395"/>
    </location>
</feature>
<proteinExistence type="predicted"/>
<accession>A0A0F9R0U2</accession>
<dbReference type="PIRSF" id="PIRSF006603">
    <property type="entry name" value="DinF"/>
    <property type="match status" value="1"/>
</dbReference>
<keyword evidence="4 7" id="KW-0812">Transmembrane</keyword>
<feature type="transmembrane region" description="Helical" evidence="7">
    <location>
        <begin position="130"/>
        <end position="152"/>
    </location>
</feature>
<dbReference type="PANTHER" id="PTHR43549:SF3">
    <property type="entry name" value="MULTIDRUG RESISTANCE PROTEIN YPNP-RELATED"/>
    <property type="match status" value="1"/>
</dbReference>
<dbReference type="NCBIfam" id="TIGR00797">
    <property type="entry name" value="matE"/>
    <property type="match status" value="1"/>
</dbReference>
<protein>
    <recommendedName>
        <fullName evidence="9">MATE efflux family protein</fullName>
    </recommendedName>
</protein>
<dbReference type="InterPro" id="IPR002528">
    <property type="entry name" value="MATE_fam"/>
</dbReference>
<evidence type="ECO:0000256" key="1">
    <source>
        <dbReference type="ARBA" id="ARBA00004651"/>
    </source>
</evidence>
<feature type="transmembrane region" description="Helical" evidence="7">
    <location>
        <begin position="164"/>
        <end position="183"/>
    </location>
</feature>